<dbReference type="SUPFAM" id="SSF48576">
    <property type="entry name" value="Terpenoid synthases"/>
    <property type="match status" value="1"/>
</dbReference>
<evidence type="ECO:0000256" key="12">
    <source>
        <dbReference type="ARBA" id="ARBA00049291"/>
    </source>
</evidence>
<dbReference type="InterPro" id="IPR000092">
    <property type="entry name" value="Polyprenyl_synt"/>
</dbReference>
<evidence type="ECO:0000256" key="1">
    <source>
        <dbReference type="ARBA" id="ARBA00001946"/>
    </source>
</evidence>
<dbReference type="Pfam" id="PF00348">
    <property type="entry name" value="polyprenyl_synt"/>
    <property type="match status" value="2"/>
</dbReference>
<evidence type="ECO:0000256" key="3">
    <source>
        <dbReference type="ARBA" id="ARBA00005035"/>
    </source>
</evidence>
<gene>
    <name evidence="14" type="ORF">P7K49_013702</name>
</gene>
<comment type="caution">
    <text evidence="14">The sequence shown here is derived from an EMBL/GenBank/DDBJ whole genome shotgun (WGS) entry which is preliminary data.</text>
</comment>
<evidence type="ECO:0000256" key="9">
    <source>
        <dbReference type="ARBA" id="ARBA00032448"/>
    </source>
</evidence>
<name>A0ABQ9VH30_SAGOE</name>
<evidence type="ECO:0000256" key="13">
    <source>
        <dbReference type="ARBA" id="ARBA00049399"/>
    </source>
</evidence>
<evidence type="ECO:0000256" key="8">
    <source>
        <dbReference type="ARBA" id="ARBA00032424"/>
    </source>
</evidence>
<evidence type="ECO:0000256" key="7">
    <source>
        <dbReference type="ARBA" id="ARBA00032380"/>
    </source>
</evidence>
<comment type="catalytic activity">
    <reaction evidence="13">
        <text>isopentenyl diphosphate + (2E)-geranyl diphosphate = (2E,6E)-farnesyl diphosphate + diphosphate</text>
        <dbReference type="Rhea" id="RHEA:19361"/>
        <dbReference type="ChEBI" id="CHEBI:33019"/>
        <dbReference type="ChEBI" id="CHEBI:58057"/>
        <dbReference type="ChEBI" id="CHEBI:128769"/>
        <dbReference type="ChEBI" id="CHEBI:175763"/>
        <dbReference type="EC" id="2.5.1.10"/>
    </reaction>
</comment>
<evidence type="ECO:0000256" key="6">
    <source>
        <dbReference type="ARBA" id="ARBA00022842"/>
    </source>
</evidence>
<sequence length="234" mass="26964">MNGDQKSDVYAQEKQDFIQHFSQIVRVLTEDEMGHPETGDAIARLKEVLEYNAIGGKYHRGLTVLVAFRELVEPRKQDAHSLQRALTVGWCVELLQAFFLVTDDIMDSSLTRRGQICWYQKPGVGLDAINDAILLEACVYRRLKLYCREQPYYLNLIELFLQRIDGEKEHANAKKILLEMGEFFQILDDYLDLFGDPSVTGKVGTDIQDNKCSWLVVHCLQRSTPEQHQILKEN</sequence>
<evidence type="ECO:0000256" key="2">
    <source>
        <dbReference type="ARBA" id="ARBA00004932"/>
    </source>
</evidence>
<comment type="pathway">
    <text evidence="3">Isoprenoid biosynthesis; farnesyl diphosphate biosynthesis; farnesyl diphosphate from geranyl diphosphate and isopentenyl diphosphate: step 1/1.</text>
</comment>
<keyword evidence="5" id="KW-0479">Metal-binding</keyword>
<proteinExistence type="predicted"/>
<evidence type="ECO:0000256" key="11">
    <source>
        <dbReference type="ARBA" id="ARBA00034546"/>
    </source>
</evidence>
<keyword evidence="4" id="KW-0808">Transferase</keyword>
<evidence type="ECO:0000256" key="4">
    <source>
        <dbReference type="ARBA" id="ARBA00022679"/>
    </source>
</evidence>
<keyword evidence="15" id="KW-1185">Reference proteome</keyword>
<evidence type="ECO:0000313" key="15">
    <source>
        <dbReference type="Proteomes" id="UP001266305"/>
    </source>
</evidence>
<evidence type="ECO:0000256" key="10">
    <source>
        <dbReference type="ARBA" id="ARBA00032873"/>
    </source>
</evidence>
<dbReference type="InterPro" id="IPR033749">
    <property type="entry name" value="Polyprenyl_synt_CS"/>
</dbReference>
<dbReference type="PANTHER" id="PTHR11525">
    <property type="entry name" value="FARNESYL-PYROPHOSPHATE SYNTHETASE"/>
    <property type="match status" value="1"/>
</dbReference>
<dbReference type="EMBL" id="JASSZA010000006">
    <property type="protein sequence ID" value="KAK2108537.1"/>
    <property type="molecule type" value="Genomic_DNA"/>
</dbReference>
<accession>A0ABQ9VH30</accession>
<dbReference type="PROSITE" id="PS00723">
    <property type="entry name" value="POLYPRENYL_SYNTHASE_1"/>
    <property type="match status" value="1"/>
</dbReference>
<keyword evidence="6" id="KW-0460">Magnesium</keyword>
<organism evidence="14 15">
    <name type="scientific">Saguinus oedipus</name>
    <name type="common">Cotton-top tamarin</name>
    <name type="synonym">Oedipomidas oedipus</name>
    <dbReference type="NCBI Taxonomy" id="9490"/>
    <lineage>
        <taxon>Eukaryota</taxon>
        <taxon>Metazoa</taxon>
        <taxon>Chordata</taxon>
        <taxon>Craniata</taxon>
        <taxon>Vertebrata</taxon>
        <taxon>Euteleostomi</taxon>
        <taxon>Mammalia</taxon>
        <taxon>Eutheria</taxon>
        <taxon>Euarchontoglires</taxon>
        <taxon>Primates</taxon>
        <taxon>Haplorrhini</taxon>
        <taxon>Platyrrhini</taxon>
        <taxon>Cebidae</taxon>
        <taxon>Callitrichinae</taxon>
        <taxon>Saguinus</taxon>
    </lineage>
</organism>
<comment type="catalytic activity">
    <reaction evidence="12">
        <text>isopentenyl diphosphate + dimethylallyl diphosphate = (2E)-geranyl diphosphate + diphosphate</text>
        <dbReference type="Rhea" id="RHEA:22408"/>
        <dbReference type="ChEBI" id="CHEBI:33019"/>
        <dbReference type="ChEBI" id="CHEBI:57623"/>
        <dbReference type="ChEBI" id="CHEBI:58057"/>
        <dbReference type="ChEBI" id="CHEBI:128769"/>
        <dbReference type="EC" id="2.5.1.1"/>
    </reaction>
</comment>
<dbReference type="Gene3D" id="1.10.600.10">
    <property type="entry name" value="Farnesyl Diphosphate Synthase"/>
    <property type="match status" value="2"/>
</dbReference>
<dbReference type="InterPro" id="IPR039702">
    <property type="entry name" value="FPS1-like"/>
</dbReference>
<comment type="cofactor">
    <cofactor evidence="1">
        <name>Mg(2+)</name>
        <dbReference type="ChEBI" id="CHEBI:18420"/>
    </cofactor>
</comment>
<protein>
    <recommendedName>
        <fullName evidence="11">Farnesyl pyrophosphate synthase</fullName>
    </recommendedName>
    <alternativeName>
        <fullName evidence="10">(2E,6E)-farnesyl diphosphate synthase</fullName>
    </alternativeName>
    <alternativeName>
        <fullName evidence="9">Dimethylallyltranstransferase</fullName>
    </alternativeName>
    <alternativeName>
        <fullName evidence="8">Farnesyl diphosphate synthase</fullName>
    </alternativeName>
    <alternativeName>
        <fullName evidence="7">Geranyltranstransferase</fullName>
    </alternativeName>
</protein>
<comment type="pathway">
    <text evidence="2">Isoprenoid biosynthesis; geranyl diphosphate biosynthesis; geranyl diphosphate from dimethylallyl diphosphate and isopentenyl diphosphate: step 1/1.</text>
</comment>
<reference evidence="14 15" key="1">
    <citation type="submission" date="2023-05" db="EMBL/GenBank/DDBJ databases">
        <title>B98-5 Cell Line De Novo Hybrid Assembly: An Optical Mapping Approach.</title>
        <authorList>
            <person name="Kananen K."/>
            <person name="Auerbach J.A."/>
            <person name="Kautto E."/>
            <person name="Blachly J.S."/>
        </authorList>
    </citation>
    <scope>NUCLEOTIDE SEQUENCE [LARGE SCALE GENOMIC DNA]</scope>
    <source>
        <strain evidence="14">B95-8</strain>
        <tissue evidence="14">Cell line</tissue>
    </source>
</reference>
<dbReference type="Proteomes" id="UP001266305">
    <property type="component" value="Unassembled WGS sequence"/>
</dbReference>
<dbReference type="InterPro" id="IPR008949">
    <property type="entry name" value="Isoprenoid_synthase_dom_sf"/>
</dbReference>
<dbReference type="PANTHER" id="PTHR11525:SF0">
    <property type="entry name" value="FARNESYL PYROPHOSPHATE SYNTHASE"/>
    <property type="match status" value="1"/>
</dbReference>
<evidence type="ECO:0000313" key="14">
    <source>
        <dbReference type="EMBL" id="KAK2108537.1"/>
    </source>
</evidence>
<evidence type="ECO:0000256" key="5">
    <source>
        <dbReference type="ARBA" id="ARBA00022723"/>
    </source>
</evidence>
<dbReference type="PROSITE" id="PS00444">
    <property type="entry name" value="POLYPRENYL_SYNTHASE_2"/>
    <property type="match status" value="1"/>
</dbReference>